<dbReference type="VEuPathDB" id="TriTrypDB:LtaPh_3027000"/>
<feature type="compositionally biased region" description="Polar residues" evidence="1">
    <location>
        <begin position="70"/>
        <end position="88"/>
    </location>
</feature>
<evidence type="ECO:0000313" key="2">
    <source>
        <dbReference type="EMBL" id="GET90878.1"/>
    </source>
</evidence>
<feature type="region of interest" description="Disordered" evidence="1">
    <location>
        <begin position="430"/>
        <end position="487"/>
    </location>
</feature>
<feature type="compositionally biased region" description="Polar residues" evidence="1">
    <location>
        <begin position="180"/>
        <end position="205"/>
    </location>
</feature>
<feature type="region of interest" description="Disordered" evidence="1">
    <location>
        <begin position="43"/>
        <end position="104"/>
    </location>
</feature>
<organism evidence="2 3">
    <name type="scientific">Leishmania tarentolae</name>
    <name type="common">Sauroleishmania tarentolae</name>
    <dbReference type="NCBI Taxonomy" id="5689"/>
    <lineage>
        <taxon>Eukaryota</taxon>
        <taxon>Discoba</taxon>
        <taxon>Euglenozoa</taxon>
        <taxon>Kinetoplastea</taxon>
        <taxon>Metakinetoplastina</taxon>
        <taxon>Trypanosomatida</taxon>
        <taxon>Trypanosomatidae</taxon>
        <taxon>Leishmaniinae</taxon>
        <taxon>Leishmania</taxon>
        <taxon>lizard Leishmania</taxon>
    </lineage>
</organism>
<feature type="region of interest" description="Disordered" evidence="1">
    <location>
        <begin position="889"/>
        <end position="908"/>
    </location>
</feature>
<feature type="region of interest" description="Disordered" evidence="1">
    <location>
        <begin position="138"/>
        <end position="205"/>
    </location>
</feature>
<feature type="region of interest" description="Disordered" evidence="1">
    <location>
        <begin position="363"/>
        <end position="397"/>
    </location>
</feature>
<feature type="compositionally biased region" description="Polar residues" evidence="1">
    <location>
        <begin position="434"/>
        <end position="454"/>
    </location>
</feature>
<feature type="compositionally biased region" description="Acidic residues" evidence="1">
    <location>
        <begin position="894"/>
        <end position="903"/>
    </location>
</feature>
<feature type="region of interest" description="Disordered" evidence="1">
    <location>
        <begin position="217"/>
        <end position="262"/>
    </location>
</feature>
<name>A0A640KNF9_LEITA</name>
<dbReference type="EMBL" id="BLBS01000043">
    <property type="protein sequence ID" value="GET90878.1"/>
    <property type="molecule type" value="Genomic_DNA"/>
</dbReference>
<evidence type="ECO:0000313" key="3">
    <source>
        <dbReference type="Proteomes" id="UP000419144"/>
    </source>
</evidence>
<evidence type="ECO:0000256" key="1">
    <source>
        <dbReference type="SAM" id="MobiDB-lite"/>
    </source>
</evidence>
<comment type="caution">
    <text evidence="2">The sequence shown here is derived from an EMBL/GenBank/DDBJ whole genome shotgun (WGS) entry which is preliminary data.</text>
</comment>
<feature type="region of interest" description="Disordered" evidence="1">
    <location>
        <begin position="280"/>
        <end position="338"/>
    </location>
</feature>
<gene>
    <name evidence="2" type="ORF">LtaPh_3027000</name>
</gene>
<protein>
    <submittedName>
        <fullName evidence="2">Uncharacterized protein</fullName>
    </submittedName>
</protein>
<reference evidence="2" key="1">
    <citation type="submission" date="2019-11" db="EMBL/GenBank/DDBJ databases">
        <title>Leishmania tarentolae CDS.</title>
        <authorList>
            <person name="Goto Y."/>
            <person name="Yamagishi J."/>
        </authorList>
    </citation>
    <scope>NUCLEOTIDE SEQUENCE [LARGE SCALE GENOMIC DNA]</scope>
    <source>
        <strain evidence="2">Parrot Tar II</strain>
    </source>
</reference>
<feature type="compositionally biased region" description="Polar residues" evidence="1">
    <location>
        <begin position="291"/>
        <end position="300"/>
    </location>
</feature>
<dbReference type="Proteomes" id="UP000419144">
    <property type="component" value="Unassembled WGS sequence"/>
</dbReference>
<sequence length="927" mass="97603">MDDDHCIYSRPVVVTEDRIKEALEKQAKQKALKAALDRQVREAERLKAEKHRAKGKYDRRWGDPKGNVPPASSVSAENNRQSASSVATRSVAGPSPPTTSAPVAPGVVESTRYHFSFCQGQGTFEVDDFPARRLRTVLQTSAEGGERGGGTAPPETGGETGKAPALRVRRQPASRDARNGTGTRNTRGSRSSATANGGEHQTNSLPINFSLARETAAKKAPPLEHRPSDCGRHSHGASAERGGGRNASAHSRDKANGGYDTQSLPTELIYKLGQANSNATVAKPSMRRVTTPLQLPSSGRASEPHEHRSPVGPLTGTVPDSPMTAGRENFRSSFSDNTGSPDWAGVGGSHLLLSPCSGGKGAQRVLGSGGSTPNTKALGARYASPRPSARLAGGILPPLNTRNDSDVIEMSAVLEVATPPREYSVLSAAAGAPNTRTPGSSAQPLSCKRTSSTPSERHARPSPPQSPHAAAAAEQARKQAEREKAWAQQVKQIKAEFRKARAKGPGKANAKLDDRVAMSNVPRRAETAPDPAPHPPMRGGLGGEAGDGGRYVHGRYGVGGGGKNNVGSGRAHHVEKMDFAKAHIFTRENFRPITAPEDATSYCGMLSPLPLLPPLERPRKSMSREEALVSRELVAGAEGQEEAIGIEAASSASINGTHTFASTGTSGEESLKLASLTTRQVTLGLPDYGESDPIPIQFNHLLEFVEAQMITAGQAESLWDFFYASYEAPGGPSDGDAVQAGSFVSVNSTRDVWGSGASGDARGAVTEKKSSTLEMQAAVGRPGANGVGASKGDENADGGNVKAFYVPNTPSQLPTCAVLAPGLRRKISQQYSEQEAARLHQPYELVQNDRTWRSISGTCSRGANGRPGGVDSGHCTSPHIEQGLQNHFSTAAEPGDEGSDENDGGANMFDTFSELVLTTDLKGDDND</sequence>
<feature type="compositionally biased region" description="Basic and acidic residues" evidence="1">
    <location>
        <begin position="217"/>
        <end position="232"/>
    </location>
</feature>
<proteinExistence type="predicted"/>
<dbReference type="AlphaFoldDB" id="A0A640KNF9"/>
<dbReference type="OrthoDB" id="266332at2759"/>
<feature type="compositionally biased region" description="Basic and acidic residues" evidence="1">
    <location>
        <begin position="475"/>
        <end position="485"/>
    </location>
</feature>
<accession>A0A640KNF9</accession>
<keyword evidence="3" id="KW-1185">Reference proteome</keyword>